<accession>A0A532V728</accession>
<dbReference type="AlphaFoldDB" id="A0A532V728"/>
<dbReference type="InterPro" id="IPR025497">
    <property type="entry name" value="PatA-like_N"/>
</dbReference>
<protein>
    <recommendedName>
        <fullName evidence="2">PatA-like N-terminal domain-containing protein</fullName>
    </recommendedName>
</protein>
<evidence type="ECO:0000313" key="3">
    <source>
        <dbReference type="EMBL" id="TKJ42998.1"/>
    </source>
</evidence>
<dbReference type="EMBL" id="NJBO01000007">
    <property type="protein sequence ID" value="TKJ42998.1"/>
    <property type="molecule type" value="Genomic_DNA"/>
</dbReference>
<dbReference type="Proteomes" id="UP000317778">
    <property type="component" value="Unassembled WGS sequence"/>
</dbReference>
<dbReference type="Gene3D" id="3.30.450.30">
    <property type="entry name" value="Dynein light chain 2a, cytoplasmic"/>
    <property type="match status" value="1"/>
</dbReference>
<feature type="compositionally biased region" description="Basic and acidic residues" evidence="1">
    <location>
        <begin position="128"/>
        <end position="153"/>
    </location>
</feature>
<name>A0A532V728_UNCT6</name>
<comment type="caution">
    <text evidence="3">The sequence shown here is derived from an EMBL/GenBank/DDBJ whole genome shotgun (WGS) entry which is preliminary data.</text>
</comment>
<organism evidence="3 4">
    <name type="scientific">candidate division TA06 bacterium B3_TA06</name>
    <dbReference type="NCBI Taxonomy" id="2012487"/>
    <lineage>
        <taxon>Bacteria</taxon>
        <taxon>Bacteria division TA06</taxon>
    </lineage>
</organism>
<evidence type="ECO:0000256" key="1">
    <source>
        <dbReference type="SAM" id="MobiDB-lite"/>
    </source>
</evidence>
<reference evidence="3 4" key="1">
    <citation type="submission" date="2017-06" db="EMBL/GenBank/DDBJ databases">
        <title>Novel microbial phyla capable of carbon fixation and sulfur reduction in deep-sea sediments.</title>
        <authorList>
            <person name="Huang J."/>
            <person name="Baker B."/>
            <person name="Wang Y."/>
        </authorList>
    </citation>
    <scope>NUCLEOTIDE SEQUENCE [LARGE SCALE GENOMIC DNA]</scope>
    <source>
        <strain evidence="3">B3_TA06</strain>
    </source>
</reference>
<feature type="region of interest" description="Disordered" evidence="1">
    <location>
        <begin position="117"/>
        <end position="166"/>
    </location>
</feature>
<proteinExistence type="predicted"/>
<evidence type="ECO:0000313" key="4">
    <source>
        <dbReference type="Proteomes" id="UP000317778"/>
    </source>
</evidence>
<dbReference type="SUPFAM" id="SSF103196">
    <property type="entry name" value="Roadblock/LC7 domain"/>
    <property type="match status" value="1"/>
</dbReference>
<dbReference type="Pfam" id="PF14332">
    <property type="entry name" value="DUF4388"/>
    <property type="match status" value="1"/>
</dbReference>
<gene>
    <name evidence="3" type="ORF">CEE36_05800</name>
</gene>
<sequence>MAKRGAGLKRFRGPFVLHMMDLFRSIRRSRQPFALKVRFPRQDAAGTIFFEKGKLVHAEFRDKTGEEAFSEILTRRDGDYETIRGLAADVVSIERDARDLIAECEARVAEKQESIQPELAITEEGAEEPSREGKKTTSRAREEVKPVPKKELEVAEWSPPQPPDRGLQEEAWMKDWGEKTPGFRSAHIVRNDGTRIMEVSAEGAEQELDIDAVDELCRSSARLIGKADASELKGLRFETEDDLCFVSALGRGYLLVVSLDRTALPLSSIEHRLNQLVGALNDSLERA</sequence>
<evidence type="ECO:0000259" key="2">
    <source>
        <dbReference type="Pfam" id="PF14332"/>
    </source>
</evidence>
<feature type="domain" description="PatA-like N-terminal" evidence="2">
    <location>
        <begin position="18"/>
        <end position="111"/>
    </location>
</feature>